<dbReference type="InterPro" id="IPR016181">
    <property type="entry name" value="Acyl_CoA_acyltransferase"/>
</dbReference>
<dbReference type="SUPFAM" id="SSF55729">
    <property type="entry name" value="Acyl-CoA N-acyltransferases (Nat)"/>
    <property type="match status" value="1"/>
</dbReference>
<dbReference type="PANTHER" id="PTHR43420:SF12">
    <property type="entry name" value="N-ACETYLTRANSFERASE DOMAIN-CONTAINING PROTEIN"/>
    <property type="match status" value="1"/>
</dbReference>
<dbReference type="CDD" id="cd04301">
    <property type="entry name" value="NAT_SF"/>
    <property type="match status" value="1"/>
</dbReference>
<dbReference type="AlphaFoldDB" id="A8ML97"/>
<keyword evidence="2" id="KW-0012">Acyltransferase</keyword>
<proteinExistence type="predicted"/>
<dbReference type="InterPro" id="IPR050680">
    <property type="entry name" value="YpeA/RimI_acetyltransf"/>
</dbReference>
<evidence type="ECO:0000256" key="1">
    <source>
        <dbReference type="ARBA" id="ARBA00022679"/>
    </source>
</evidence>
<evidence type="ECO:0000313" key="4">
    <source>
        <dbReference type="EMBL" id="ABW17914.1"/>
    </source>
</evidence>
<dbReference type="Pfam" id="PF00583">
    <property type="entry name" value="Acetyltransf_1"/>
    <property type="match status" value="1"/>
</dbReference>
<keyword evidence="5" id="KW-1185">Reference proteome</keyword>
<dbReference type="RefSeq" id="WP_012158229.1">
    <property type="nucleotide sequence ID" value="NC_009922.1"/>
</dbReference>
<gene>
    <name evidence="4" type="ordered locus">Clos_0352</name>
</gene>
<dbReference type="EMBL" id="CP000853">
    <property type="protein sequence ID" value="ABW17914.1"/>
    <property type="molecule type" value="Genomic_DNA"/>
</dbReference>
<keyword evidence="1 4" id="KW-0808">Transferase</keyword>
<dbReference type="PROSITE" id="PS51186">
    <property type="entry name" value="GNAT"/>
    <property type="match status" value="1"/>
</dbReference>
<name>A8ML97_ALKOO</name>
<reference evidence="5" key="1">
    <citation type="submission" date="2007-10" db="EMBL/GenBank/DDBJ databases">
        <title>Complete genome of Alkaliphilus oremlandii OhILAs.</title>
        <authorList>
            <person name="Copeland A."/>
            <person name="Lucas S."/>
            <person name="Lapidus A."/>
            <person name="Barry K."/>
            <person name="Detter J.C."/>
            <person name="Glavina del Rio T."/>
            <person name="Hammon N."/>
            <person name="Israni S."/>
            <person name="Dalin E."/>
            <person name="Tice H."/>
            <person name="Pitluck S."/>
            <person name="Chain P."/>
            <person name="Malfatti S."/>
            <person name="Shin M."/>
            <person name="Vergez L."/>
            <person name="Schmutz J."/>
            <person name="Larimer F."/>
            <person name="Land M."/>
            <person name="Hauser L."/>
            <person name="Kyrpides N."/>
            <person name="Mikhailova N."/>
            <person name="Stolz J.F."/>
            <person name="Dawson A."/>
            <person name="Fisher E."/>
            <person name="Crable B."/>
            <person name="Perera E."/>
            <person name="Lisak J."/>
            <person name="Ranganathan M."/>
            <person name="Basu P."/>
            <person name="Richardson P."/>
        </authorList>
    </citation>
    <scope>NUCLEOTIDE SEQUENCE [LARGE SCALE GENOMIC DNA]</scope>
    <source>
        <strain evidence="5">OhILAs</strain>
    </source>
</reference>
<dbReference type="HOGENOM" id="CLU_142216_0_0_9"/>
<evidence type="ECO:0000259" key="3">
    <source>
        <dbReference type="PROSITE" id="PS51186"/>
    </source>
</evidence>
<dbReference type="InterPro" id="IPR000182">
    <property type="entry name" value="GNAT_dom"/>
</dbReference>
<dbReference type="Gene3D" id="3.40.630.30">
    <property type="match status" value="1"/>
</dbReference>
<evidence type="ECO:0000256" key="2">
    <source>
        <dbReference type="ARBA" id="ARBA00023315"/>
    </source>
</evidence>
<feature type="domain" description="N-acetyltransferase" evidence="3">
    <location>
        <begin position="15"/>
        <end position="154"/>
    </location>
</feature>
<organism evidence="4 5">
    <name type="scientific">Alkaliphilus oremlandii (strain OhILAs)</name>
    <name type="common">Clostridium oremlandii (strain OhILAs)</name>
    <dbReference type="NCBI Taxonomy" id="350688"/>
    <lineage>
        <taxon>Bacteria</taxon>
        <taxon>Bacillati</taxon>
        <taxon>Bacillota</taxon>
        <taxon>Clostridia</taxon>
        <taxon>Peptostreptococcales</taxon>
        <taxon>Natronincolaceae</taxon>
        <taxon>Alkaliphilus</taxon>
    </lineage>
</organism>
<dbReference type="STRING" id="350688.Clos_0352"/>
<dbReference type="Proteomes" id="UP000000269">
    <property type="component" value="Chromosome"/>
</dbReference>
<dbReference type="PANTHER" id="PTHR43420">
    <property type="entry name" value="ACETYLTRANSFERASE"/>
    <property type="match status" value="1"/>
</dbReference>
<protein>
    <submittedName>
        <fullName evidence="4">GCN5-related N-acetyltransferase</fullName>
    </submittedName>
</protein>
<accession>A8ML97</accession>
<sequence length="154" mass="18341">MRTIDYITGGSELLEFVRPLWNLLNEHHQINSMYFSDRYRNLDFDTRKKKFMTDTNKELRIDLVKDVERQVFIGYCISTVTIDFVGEIDSLYIEPDYRKFGIGHQLMELALEWLDRKNVKTKIIGVAEGNEEVFDFYSKYGFFKKTTILEQVKN</sequence>
<dbReference type="GO" id="GO:0016747">
    <property type="term" value="F:acyltransferase activity, transferring groups other than amino-acyl groups"/>
    <property type="evidence" value="ECO:0007669"/>
    <property type="project" value="InterPro"/>
</dbReference>
<evidence type="ECO:0000313" key="5">
    <source>
        <dbReference type="Proteomes" id="UP000000269"/>
    </source>
</evidence>
<dbReference type="eggNOG" id="COG0456">
    <property type="taxonomic scope" value="Bacteria"/>
</dbReference>
<dbReference type="KEGG" id="aoe:Clos_0352"/>
<dbReference type="OrthoDB" id="87541at2"/>